<keyword evidence="4" id="KW-1185">Reference proteome</keyword>
<organism evidence="3 4">
    <name type="scientific">Albidovulum salinarum</name>
    <dbReference type="NCBI Taxonomy" id="2984153"/>
    <lineage>
        <taxon>Bacteria</taxon>
        <taxon>Pseudomonadati</taxon>
        <taxon>Pseudomonadota</taxon>
        <taxon>Alphaproteobacteria</taxon>
        <taxon>Rhodobacterales</taxon>
        <taxon>Paracoccaceae</taxon>
        <taxon>Albidovulum</taxon>
    </lineage>
</organism>
<comment type="caution">
    <text evidence="3">The sequence shown here is derived from an EMBL/GenBank/DDBJ whole genome shotgun (WGS) entry which is preliminary data.</text>
</comment>
<dbReference type="RefSeq" id="WP_263333038.1">
    <property type="nucleotide sequence ID" value="NZ_JAOVQO010000002.1"/>
</dbReference>
<dbReference type="Pfam" id="PF13202">
    <property type="entry name" value="EF-hand_5"/>
    <property type="match status" value="2"/>
</dbReference>
<keyword evidence="1" id="KW-0732">Signal</keyword>
<name>A0ABT2WZ32_9RHOB</name>
<dbReference type="PROSITE" id="PS00018">
    <property type="entry name" value="EF_HAND_1"/>
    <property type="match status" value="2"/>
</dbReference>
<dbReference type="InterPro" id="IPR002048">
    <property type="entry name" value="EF_hand_dom"/>
</dbReference>
<proteinExistence type="predicted"/>
<dbReference type="InterPro" id="IPR011992">
    <property type="entry name" value="EF-hand-dom_pair"/>
</dbReference>
<reference evidence="3 4" key="1">
    <citation type="submission" date="2022-10" db="EMBL/GenBank/DDBJ databases">
        <title>Defluviimonas sp. nov., isolated from ocean surface sediments.</title>
        <authorList>
            <person name="He W."/>
            <person name="Wang L."/>
            <person name="Zhang D.-F."/>
        </authorList>
    </citation>
    <scope>NUCLEOTIDE SEQUENCE [LARGE SCALE GENOMIC DNA]</scope>
    <source>
        <strain evidence="3 4">WL0024</strain>
    </source>
</reference>
<dbReference type="Gene3D" id="1.10.238.10">
    <property type="entry name" value="EF-hand"/>
    <property type="match status" value="1"/>
</dbReference>
<dbReference type="InterPro" id="IPR018247">
    <property type="entry name" value="EF_Hand_1_Ca_BS"/>
</dbReference>
<dbReference type="PROSITE" id="PS50222">
    <property type="entry name" value="EF_HAND_2"/>
    <property type="match status" value="1"/>
</dbReference>
<sequence length="80" mass="7942">MKKLAFTLALGLASTGMALAQGLTDMDADGSGMLSLEELQSAYPDLTEEGFAGIDANADGSVDEAELTAATEAGTLATGG</sequence>
<accession>A0ABT2WZ32</accession>
<evidence type="ECO:0000259" key="2">
    <source>
        <dbReference type="PROSITE" id="PS50222"/>
    </source>
</evidence>
<feature type="signal peptide" evidence="1">
    <location>
        <begin position="1"/>
        <end position="20"/>
    </location>
</feature>
<gene>
    <name evidence="3" type="ORF">OEZ60_02895</name>
</gene>
<dbReference type="Proteomes" id="UP001209535">
    <property type="component" value="Unassembled WGS sequence"/>
</dbReference>
<protein>
    <submittedName>
        <fullName evidence="3">EF-hand domain-containing protein</fullName>
    </submittedName>
</protein>
<feature type="domain" description="EF-hand" evidence="2">
    <location>
        <begin position="14"/>
        <end position="49"/>
    </location>
</feature>
<dbReference type="SUPFAM" id="SSF47473">
    <property type="entry name" value="EF-hand"/>
    <property type="match status" value="1"/>
</dbReference>
<feature type="chain" id="PRO_5045563863" evidence="1">
    <location>
        <begin position="21"/>
        <end position="80"/>
    </location>
</feature>
<evidence type="ECO:0000313" key="4">
    <source>
        <dbReference type="Proteomes" id="UP001209535"/>
    </source>
</evidence>
<evidence type="ECO:0000256" key="1">
    <source>
        <dbReference type="SAM" id="SignalP"/>
    </source>
</evidence>
<dbReference type="EMBL" id="JAOVQO010000002">
    <property type="protein sequence ID" value="MCU9846942.1"/>
    <property type="molecule type" value="Genomic_DNA"/>
</dbReference>
<evidence type="ECO:0000313" key="3">
    <source>
        <dbReference type="EMBL" id="MCU9846942.1"/>
    </source>
</evidence>